<gene>
    <name evidence="1" type="primary">A08g505430.1_BraROA</name>
    <name evidence="1" type="ORF">IGI04_030380</name>
</gene>
<keyword evidence="2" id="KW-1185">Reference proteome</keyword>
<evidence type="ECO:0000313" key="1">
    <source>
        <dbReference type="EMBL" id="KAG5388839.1"/>
    </source>
</evidence>
<proteinExistence type="predicted"/>
<accession>A0ABQ7LQL1</accession>
<name>A0ABQ7LQL1_BRACM</name>
<protein>
    <recommendedName>
        <fullName evidence="3">RNase H type-1 domain-containing protein</fullName>
    </recommendedName>
</protein>
<dbReference type="EMBL" id="JADBGQ010000007">
    <property type="protein sequence ID" value="KAG5388839.1"/>
    <property type="molecule type" value="Genomic_DNA"/>
</dbReference>
<sequence length="191" mass="20706">MHTDAHQSISTTGQLALSILWYIWIARNNLVFSDKDITATESLSKAIAAAREWGSCQLGMGPTSSTQMAPTTRESNCALIKTDVAWNESLKLAGLGWTVEAQNGRSSHYVPAHHVRSPLAAEALASSLKALKSKSSLVGLYGVMADILSLAASFECIFFNWISREKNLEADKLAKQILSVELVLMAPLTLD</sequence>
<evidence type="ECO:0008006" key="3">
    <source>
        <dbReference type="Google" id="ProtNLM"/>
    </source>
</evidence>
<organism evidence="1 2">
    <name type="scientific">Brassica rapa subsp. trilocularis</name>
    <dbReference type="NCBI Taxonomy" id="1813537"/>
    <lineage>
        <taxon>Eukaryota</taxon>
        <taxon>Viridiplantae</taxon>
        <taxon>Streptophyta</taxon>
        <taxon>Embryophyta</taxon>
        <taxon>Tracheophyta</taxon>
        <taxon>Spermatophyta</taxon>
        <taxon>Magnoliopsida</taxon>
        <taxon>eudicotyledons</taxon>
        <taxon>Gunneridae</taxon>
        <taxon>Pentapetalae</taxon>
        <taxon>rosids</taxon>
        <taxon>malvids</taxon>
        <taxon>Brassicales</taxon>
        <taxon>Brassicaceae</taxon>
        <taxon>Brassiceae</taxon>
        <taxon>Brassica</taxon>
    </lineage>
</organism>
<reference evidence="1 2" key="1">
    <citation type="submission" date="2021-03" db="EMBL/GenBank/DDBJ databases">
        <authorList>
            <person name="King G.J."/>
            <person name="Bancroft I."/>
            <person name="Baten A."/>
            <person name="Bloomfield J."/>
            <person name="Borpatragohain P."/>
            <person name="He Z."/>
            <person name="Irish N."/>
            <person name="Irwin J."/>
            <person name="Liu K."/>
            <person name="Mauleon R.P."/>
            <person name="Moore J."/>
            <person name="Morris R."/>
            <person name="Ostergaard L."/>
            <person name="Wang B."/>
            <person name="Wells R."/>
        </authorList>
    </citation>
    <scope>NUCLEOTIDE SEQUENCE [LARGE SCALE GENOMIC DNA]</scope>
    <source>
        <strain evidence="1">R-o-18</strain>
        <tissue evidence="1">Leaf</tissue>
    </source>
</reference>
<dbReference type="Proteomes" id="UP000823674">
    <property type="component" value="Chromosome A08"/>
</dbReference>
<comment type="caution">
    <text evidence="1">The sequence shown here is derived from an EMBL/GenBank/DDBJ whole genome shotgun (WGS) entry which is preliminary data.</text>
</comment>
<evidence type="ECO:0000313" key="2">
    <source>
        <dbReference type="Proteomes" id="UP000823674"/>
    </source>
</evidence>